<sequence>MMPLTLANIGDENLIRHVGGSADVRKHLEDMGFIAGANVTVVSAFSGNLIVSVKETRVALSRELASKIMV</sequence>
<feature type="domain" description="Ferrous iron transporter FeoA-like" evidence="2">
    <location>
        <begin position="2"/>
        <end position="70"/>
    </location>
</feature>
<dbReference type="Proteomes" id="UP000824128">
    <property type="component" value="Unassembled WGS sequence"/>
</dbReference>
<dbReference type="Gene3D" id="2.30.30.90">
    <property type="match status" value="1"/>
</dbReference>
<keyword evidence="1" id="KW-0408">Iron</keyword>
<dbReference type="AlphaFoldDB" id="A0A9D1N4S4"/>
<dbReference type="InterPro" id="IPR007167">
    <property type="entry name" value="Fe-transptr_FeoA-like"/>
</dbReference>
<protein>
    <submittedName>
        <fullName evidence="3">Ferrous iron transport protein A</fullName>
    </submittedName>
</protein>
<dbReference type="InterPro" id="IPR053184">
    <property type="entry name" value="FeoA-like"/>
</dbReference>
<dbReference type="SMART" id="SM00899">
    <property type="entry name" value="FeoA"/>
    <property type="match status" value="1"/>
</dbReference>
<reference evidence="3" key="1">
    <citation type="submission" date="2020-10" db="EMBL/GenBank/DDBJ databases">
        <authorList>
            <person name="Gilroy R."/>
        </authorList>
    </citation>
    <scope>NUCLEOTIDE SEQUENCE</scope>
    <source>
        <strain evidence="3">ChiGjej2B2-16831</strain>
    </source>
</reference>
<dbReference type="InterPro" id="IPR008988">
    <property type="entry name" value="Transcriptional_repressor_C"/>
</dbReference>
<proteinExistence type="predicted"/>
<dbReference type="PANTHER" id="PTHR43151:SF1">
    <property type="entry name" value="SSR2333 PROTEIN"/>
    <property type="match status" value="1"/>
</dbReference>
<evidence type="ECO:0000313" key="4">
    <source>
        <dbReference type="Proteomes" id="UP000824128"/>
    </source>
</evidence>
<dbReference type="EMBL" id="DVNZ01000196">
    <property type="protein sequence ID" value="HIU94732.1"/>
    <property type="molecule type" value="Genomic_DNA"/>
</dbReference>
<evidence type="ECO:0000259" key="2">
    <source>
        <dbReference type="SMART" id="SM00899"/>
    </source>
</evidence>
<evidence type="ECO:0000313" key="3">
    <source>
        <dbReference type="EMBL" id="HIU94732.1"/>
    </source>
</evidence>
<reference evidence="3" key="2">
    <citation type="journal article" date="2021" name="PeerJ">
        <title>Extensive microbial diversity within the chicken gut microbiome revealed by metagenomics and culture.</title>
        <authorList>
            <person name="Gilroy R."/>
            <person name="Ravi A."/>
            <person name="Getino M."/>
            <person name="Pursley I."/>
            <person name="Horton D.L."/>
            <person name="Alikhan N.F."/>
            <person name="Baker D."/>
            <person name="Gharbi K."/>
            <person name="Hall N."/>
            <person name="Watson M."/>
            <person name="Adriaenssens E.M."/>
            <person name="Foster-Nyarko E."/>
            <person name="Jarju S."/>
            <person name="Secka A."/>
            <person name="Antonio M."/>
            <person name="Oren A."/>
            <person name="Chaudhuri R.R."/>
            <person name="La Ragione R."/>
            <person name="Hildebrand F."/>
            <person name="Pallen M.J."/>
        </authorList>
    </citation>
    <scope>NUCLEOTIDE SEQUENCE</scope>
    <source>
        <strain evidence="3">ChiGjej2B2-16831</strain>
    </source>
</reference>
<dbReference type="SUPFAM" id="SSF50037">
    <property type="entry name" value="C-terminal domain of transcriptional repressors"/>
    <property type="match status" value="1"/>
</dbReference>
<dbReference type="PANTHER" id="PTHR43151">
    <property type="entry name" value="FEOA FAMILY PROTEIN"/>
    <property type="match status" value="1"/>
</dbReference>
<name>A0A9D1N4S4_9FIRM</name>
<gene>
    <name evidence="3" type="ORF">IAD24_06185</name>
</gene>
<comment type="caution">
    <text evidence="3">The sequence shown here is derived from an EMBL/GenBank/DDBJ whole genome shotgun (WGS) entry which is preliminary data.</text>
</comment>
<dbReference type="Pfam" id="PF04023">
    <property type="entry name" value="FeoA"/>
    <property type="match status" value="1"/>
</dbReference>
<evidence type="ECO:0000256" key="1">
    <source>
        <dbReference type="ARBA" id="ARBA00023004"/>
    </source>
</evidence>
<accession>A0A9D1N4S4</accession>
<dbReference type="GO" id="GO:0046914">
    <property type="term" value="F:transition metal ion binding"/>
    <property type="evidence" value="ECO:0007669"/>
    <property type="project" value="InterPro"/>
</dbReference>
<organism evidence="3 4">
    <name type="scientific">Candidatus Aphodomorpha intestinavium</name>
    <dbReference type="NCBI Taxonomy" id="2840672"/>
    <lineage>
        <taxon>Bacteria</taxon>
        <taxon>Bacillati</taxon>
        <taxon>Bacillota</taxon>
        <taxon>Clostridia</taxon>
        <taxon>Eubacteriales</taxon>
        <taxon>Candidatus Aphodomorpha</taxon>
    </lineage>
</organism>
<dbReference type="InterPro" id="IPR038157">
    <property type="entry name" value="FeoA_core_dom"/>
</dbReference>